<evidence type="ECO:0000256" key="1">
    <source>
        <dbReference type="SAM" id="MobiDB-lite"/>
    </source>
</evidence>
<dbReference type="EMBL" id="LAZR01047328">
    <property type="protein sequence ID" value="KKK94468.1"/>
    <property type="molecule type" value="Genomic_DNA"/>
</dbReference>
<dbReference type="AlphaFoldDB" id="A0A0F8ZKX7"/>
<reference evidence="2" key="1">
    <citation type="journal article" date="2015" name="Nature">
        <title>Complex archaea that bridge the gap between prokaryotes and eukaryotes.</title>
        <authorList>
            <person name="Spang A."/>
            <person name="Saw J.H."/>
            <person name="Jorgensen S.L."/>
            <person name="Zaremba-Niedzwiedzka K."/>
            <person name="Martijn J."/>
            <person name="Lind A.E."/>
            <person name="van Eijk R."/>
            <person name="Schleper C."/>
            <person name="Guy L."/>
            <person name="Ettema T.J."/>
        </authorList>
    </citation>
    <scope>NUCLEOTIDE SEQUENCE</scope>
</reference>
<feature type="compositionally biased region" description="Basic and acidic residues" evidence="1">
    <location>
        <begin position="1"/>
        <end position="23"/>
    </location>
</feature>
<proteinExistence type="predicted"/>
<protein>
    <submittedName>
        <fullName evidence="2">Uncharacterized protein</fullName>
    </submittedName>
</protein>
<accession>A0A0F8ZKX7</accession>
<sequence>MNERWGKRVTEDIGLETEKEKQKSPWYQPLGKAGGQLL</sequence>
<gene>
    <name evidence="2" type="ORF">LCGC14_2682530</name>
</gene>
<name>A0A0F8ZKX7_9ZZZZ</name>
<comment type="caution">
    <text evidence="2">The sequence shown here is derived from an EMBL/GenBank/DDBJ whole genome shotgun (WGS) entry which is preliminary data.</text>
</comment>
<feature type="region of interest" description="Disordered" evidence="1">
    <location>
        <begin position="1"/>
        <end position="38"/>
    </location>
</feature>
<feature type="non-terminal residue" evidence="2">
    <location>
        <position position="38"/>
    </location>
</feature>
<evidence type="ECO:0000313" key="2">
    <source>
        <dbReference type="EMBL" id="KKK94468.1"/>
    </source>
</evidence>
<organism evidence="2">
    <name type="scientific">marine sediment metagenome</name>
    <dbReference type="NCBI Taxonomy" id="412755"/>
    <lineage>
        <taxon>unclassified sequences</taxon>
        <taxon>metagenomes</taxon>
        <taxon>ecological metagenomes</taxon>
    </lineage>
</organism>